<dbReference type="InterPro" id="IPR044996">
    <property type="entry name" value="COQ10-like"/>
</dbReference>
<reference evidence="5" key="1">
    <citation type="journal article" date="2014" name="PLoS Negl. Trop. Dis.">
        <title>Identification and characterization of seminal fluid proteins in the Asian tiger mosquito, Aedes albopictus.</title>
        <authorList>
            <person name="Boes K.E."/>
            <person name="Ribeiro J.M."/>
            <person name="Wong A."/>
            <person name="Harrington L.C."/>
            <person name="Wolfner M.F."/>
            <person name="Sirot L.K."/>
        </authorList>
    </citation>
    <scope>NUCLEOTIDE SEQUENCE</scope>
    <source>
        <tissue evidence="5">Reproductive organs</tissue>
    </source>
</reference>
<dbReference type="Gene3D" id="3.30.530.20">
    <property type="match status" value="1"/>
</dbReference>
<dbReference type="VEuPathDB" id="VectorBase:AALF012165"/>
<dbReference type="SUPFAM" id="SSF55961">
    <property type="entry name" value="Bet v1-like"/>
    <property type="match status" value="1"/>
</dbReference>
<evidence type="ECO:0000259" key="4">
    <source>
        <dbReference type="Pfam" id="PF03364"/>
    </source>
</evidence>
<comment type="subunit">
    <text evidence="2">Interacts with coenzyme Q.</text>
</comment>
<dbReference type="GO" id="GO:0045333">
    <property type="term" value="P:cellular respiration"/>
    <property type="evidence" value="ECO:0007669"/>
    <property type="project" value="InterPro"/>
</dbReference>
<evidence type="ECO:0000256" key="2">
    <source>
        <dbReference type="ARBA" id="ARBA00011814"/>
    </source>
</evidence>
<dbReference type="PANTHER" id="PTHR12901">
    <property type="entry name" value="SPERM PROTEIN HOMOLOG"/>
    <property type="match status" value="1"/>
</dbReference>
<dbReference type="AlphaFoldDB" id="A0A023ELN3"/>
<dbReference type="InterPro" id="IPR023393">
    <property type="entry name" value="START-like_dom_sf"/>
</dbReference>
<feature type="non-terminal residue" evidence="5">
    <location>
        <position position="1"/>
    </location>
</feature>
<organism evidence="5">
    <name type="scientific">Aedes albopictus</name>
    <name type="common">Asian tiger mosquito</name>
    <name type="synonym">Stegomyia albopicta</name>
    <dbReference type="NCBI Taxonomy" id="7160"/>
    <lineage>
        <taxon>Eukaryota</taxon>
        <taxon>Metazoa</taxon>
        <taxon>Ecdysozoa</taxon>
        <taxon>Arthropoda</taxon>
        <taxon>Hexapoda</taxon>
        <taxon>Insecta</taxon>
        <taxon>Pterygota</taxon>
        <taxon>Neoptera</taxon>
        <taxon>Endopterygota</taxon>
        <taxon>Diptera</taxon>
        <taxon>Nematocera</taxon>
        <taxon>Culicoidea</taxon>
        <taxon>Culicidae</taxon>
        <taxon>Culicinae</taxon>
        <taxon>Aedini</taxon>
        <taxon>Aedes</taxon>
        <taxon>Stegomyia</taxon>
    </lineage>
</organism>
<proteinExistence type="evidence at transcript level"/>
<dbReference type="Pfam" id="PF03364">
    <property type="entry name" value="Polyketide_cyc"/>
    <property type="match status" value="1"/>
</dbReference>
<dbReference type="GO" id="GO:0005739">
    <property type="term" value="C:mitochondrion"/>
    <property type="evidence" value="ECO:0007669"/>
    <property type="project" value="TreeGrafter"/>
</dbReference>
<evidence type="ECO:0000256" key="1">
    <source>
        <dbReference type="ARBA" id="ARBA00006885"/>
    </source>
</evidence>
<dbReference type="CDD" id="cd07813">
    <property type="entry name" value="COQ10p_like"/>
    <property type="match status" value="1"/>
</dbReference>
<dbReference type="GO" id="GO:0048039">
    <property type="term" value="F:ubiquinone binding"/>
    <property type="evidence" value="ECO:0007669"/>
    <property type="project" value="InterPro"/>
</dbReference>
<dbReference type="VEuPathDB" id="VectorBase:AALFPA_078980"/>
<evidence type="ECO:0000313" key="5">
    <source>
        <dbReference type="EMBL" id="JAC10168.1"/>
    </source>
</evidence>
<accession>A0A023ELN3</accession>
<comment type="similarity">
    <text evidence="1">Belongs to the COQ10 family.</text>
</comment>
<dbReference type="EMBL" id="GAPW01003430">
    <property type="protein sequence ID" value="JAC10168.1"/>
    <property type="molecule type" value="mRNA"/>
</dbReference>
<feature type="domain" description="Coenzyme Q-binding protein COQ10 START" evidence="4">
    <location>
        <begin position="112"/>
        <end position="239"/>
    </location>
</feature>
<dbReference type="VEuPathDB" id="VectorBase:AALC636_018437"/>
<name>A0A023ELN3_AEDAL</name>
<comment type="function">
    <text evidence="3">Required for the function of coenzyme Q in the respiratory chain. May serve as a chaperone or may be involved in the transport of Q6 from its site of synthesis to the catalytic sites of the respiratory complexes.</text>
</comment>
<dbReference type="PANTHER" id="PTHR12901:SF10">
    <property type="entry name" value="COENZYME Q-BINDING PROTEIN COQ10, MITOCHONDRIAL"/>
    <property type="match status" value="1"/>
</dbReference>
<protein>
    <submittedName>
        <fullName evidence="5">Putative oligoketide cyclase/lipid transport protein</fullName>
    </submittedName>
</protein>
<dbReference type="InterPro" id="IPR005031">
    <property type="entry name" value="COQ10_START"/>
</dbReference>
<sequence>CHKCEWADDEHFSCWQTNGKANLSSLPSAPQFQSAQFVLLAGELTVSSVSRLGQIDKRSRMSTRIASSVKSALLSRSQPQSKPLLYSTYRGLFDFTPITNTRREFKQKKLAGYSMEQLYDVVSDVEKYNTFVPFCKKSHVYAKKPGSLKADLIIGFPPLNESYTSNVTLVRPSLVKAECVDGRLFNYLLTAWQFSPGLKDIPQSCVIDFMVAFEFKSALHSQLSNLFFDQLVKQMEYAFIQEAGHRYGRPSIKSHVLVSNTS</sequence>
<evidence type="ECO:0000256" key="3">
    <source>
        <dbReference type="ARBA" id="ARBA00024947"/>
    </source>
</evidence>